<evidence type="ECO:0000259" key="9">
    <source>
        <dbReference type="Pfam" id="PF05065"/>
    </source>
</evidence>
<feature type="region of interest" description="Disordered" evidence="8">
    <location>
        <begin position="190"/>
        <end position="228"/>
    </location>
</feature>
<comment type="caution">
    <text evidence="10">The sequence shown here is derived from an EMBL/GenBank/DDBJ whole genome shotgun (WGS) entry which is preliminary data.</text>
</comment>
<dbReference type="PANTHER" id="PTHR10381:SF70">
    <property type="entry name" value="ATP-DEPENDENT CLP PROTEASE PROTEOLYTIC SUBUNIT"/>
    <property type="match status" value="1"/>
</dbReference>
<evidence type="ECO:0000256" key="5">
    <source>
        <dbReference type="ARBA" id="ARBA00022801"/>
    </source>
</evidence>
<accession>A0A9W4DRN8</accession>
<dbReference type="GO" id="GO:0004176">
    <property type="term" value="F:ATP-dependent peptidase activity"/>
    <property type="evidence" value="ECO:0007669"/>
    <property type="project" value="InterPro"/>
</dbReference>
<evidence type="ECO:0000256" key="4">
    <source>
        <dbReference type="ARBA" id="ARBA00022670"/>
    </source>
</evidence>
<dbReference type="EMBL" id="CAJSLV010000046">
    <property type="protein sequence ID" value="CAG6392768.1"/>
    <property type="molecule type" value="Genomic_DNA"/>
</dbReference>
<keyword evidence="4 10" id="KW-0645">Protease</keyword>
<dbReference type="NCBIfam" id="TIGR01554">
    <property type="entry name" value="major_cap_HK97"/>
    <property type="match status" value="1"/>
</dbReference>
<dbReference type="NCBIfam" id="NF045542">
    <property type="entry name" value="Clp_rel_HeadMat"/>
    <property type="match status" value="1"/>
</dbReference>
<dbReference type="Pfam" id="PF05065">
    <property type="entry name" value="Phage_capsid"/>
    <property type="match status" value="1"/>
</dbReference>
<reference evidence="10" key="1">
    <citation type="submission" date="2021-05" db="EMBL/GenBank/DDBJ databases">
        <authorList>
            <person name="Arsene-Ploetze F."/>
        </authorList>
    </citation>
    <scope>NUCLEOTIDE SEQUENCE</scope>
    <source>
        <strain evidence="10">DSM 42138</strain>
    </source>
</reference>
<gene>
    <name evidence="10" type="ORF">SCOCK_180145</name>
</gene>
<dbReference type="InterPro" id="IPR024455">
    <property type="entry name" value="Phage_capsid"/>
</dbReference>
<evidence type="ECO:0000313" key="10">
    <source>
        <dbReference type="EMBL" id="CAG6392768.1"/>
    </source>
</evidence>
<evidence type="ECO:0000256" key="3">
    <source>
        <dbReference type="ARBA" id="ARBA00022490"/>
    </source>
</evidence>
<dbReference type="InterPro" id="IPR054612">
    <property type="entry name" value="Phage_capsid-like_C"/>
</dbReference>
<name>A0A9W4DRN8_9ACTN</name>
<evidence type="ECO:0000256" key="6">
    <source>
        <dbReference type="ARBA" id="ARBA00022825"/>
    </source>
</evidence>
<dbReference type="Proteomes" id="UP001152519">
    <property type="component" value="Unassembled WGS sequence"/>
</dbReference>
<dbReference type="SUPFAM" id="SSF52096">
    <property type="entry name" value="ClpP/crotonase"/>
    <property type="match status" value="1"/>
</dbReference>
<proteinExistence type="inferred from homology"/>
<feature type="compositionally biased region" description="Low complexity" evidence="8">
    <location>
        <begin position="203"/>
        <end position="220"/>
    </location>
</feature>
<feature type="region of interest" description="Disordered" evidence="8">
    <location>
        <begin position="301"/>
        <end position="322"/>
    </location>
</feature>
<dbReference type="GO" id="GO:0004252">
    <property type="term" value="F:serine-type endopeptidase activity"/>
    <property type="evidence" value="ECO:0007669"/>
    <property type="project" value="InterPro"/>
</dbReference>
<evidence type="ECO:0000256" key="8">
    <source>
        <dbReference type="SAM" id="MobiDB-lite"/>
    </source>
</evidence>
<evidence type="ECO:0000256" key="7">
    <source>
        <dbReference type="RuleBase" id="RU003567"/>
    </source>
</evidence>
<evidence type="ECO:0000313" key="11">
    <source>
        <dbReference type="Proteomes" id="UP001152519"/>
    </source>
</evidence>
<dbReference type="InterPro" id="IPR023562">
    <property type="entry name" value="ClpP/TepA"/>
</dbReference>
<dbReference type="CDD" id="cd07016">
    <property type="entry name" value="S14_ClpP_1"/>
    <property type="match status" value="1"/>
</dbReference>
<dbReference type="GO" id="GO:0006515">
    <property type="term" value="P:protein quality control for misfolded or incompletely synthesized proteins"/>
    <property type="evidence" value="ECO:0007669"/>
    <property type="project" value="TreeGrafter"/>
</dbReference>
<dbReference type="AlphaFoldDB" id="A0A9W4DRN8"/>
<comment type="similarity">
    <text evidence="2 7">Belongs to the peptidase S14 family.</text>
</comment>
<dbReference type="GO" id="GO:0051117">
    <property type="term" value="F:ATPase binding"/>
    <property type="evidence" value="ECO:0007669"/>
    <property type="project" value="TreeGrafter"/>
</dbReference>
<keyword evidence="11" id="KW-1185">Reference proteome</keyword>
<evidence type="ECO:0000256" key="1">
    <source>
        <dbReference type="ARBA" id="ARBA00004328"/>
    </source>
</evidence>
<dbReference type="PRINTS" id="PR00127">
    <property type="entry name" value="CLPPROTEASEP"/>
</dbReference>
<dbReference type="RefSeq" id="WP_251487704.1">
    <property type="nucleotide sequence ID" value="NZ_CAJSLV010000046.1"/>
</dbReference>
<organism evidence="10 11">
    <name type="scientific">Actinacidiphila cocklensis</name>
    <dbReference type="NCBI Taxonomy" id="887465"/>
    <lineage>
        <taxon>Bacteria</taxon>
        <taxon>Bacillati</taxon>
        <taxon>Actinomycetota</taxon>
        <taxon>Actinomycetes</taxon>
        <taxon>Kitasatosporales</taxon>
        <taxon>Streptomycetaceae</taxon>
        <taxon>Actinacidiphila</taxon>
    </lineage>
</organism>
<dbReference type="PANTHER" id="PTHR10381">
    <property type="entry name" value="ATP-DEPENDENT CLP PROTEASE PROTEOLYTIC SUBUNIT"/>
    <property type="match status" value="1"/>
</dbReference>
<comment type="subcellular location">
    <subcellularLocation>
        <location evidence="1">Virion</location>
    </subcellularLocation>
</comment>
<keyword evidence="5" id="KW-0378">Hydrolase</keyword>
<protein>
    <recommendedName>
        <fullName evidence="7">ATP-dependent Clp protease proteolytic subunit</fullName>
    </recommendedName>
</protein>
<feature type="compositionally biased region" description="Low complexity" evidence="8">
    <location>
        <begin position="307"/>
        <end position="322"/>
    </location>
</feature>
<dbReference type="GO" id="GO:0009368">
    <property type="term" value="C:endopeptidase Clp complex"/>
    <property type="evidence" value="ECO:0007669"/>
    <property type="project" value="TreeGrafter"/>
</dbReference>
<dbReference type="Gene3D" id="3.90.226.10">
    <property type="entry name" value="2-enoyl-CoA Hydratase, Chain A, domain 1"/>
    <property type="match status" value="1"/>
</dbReference>
<feature type="domain" description="Phage capsid-like C-terminal" evidence="9">
    <location>
        <begin position="437"/>
        <end position="722"/>
    </location>
</feature>
<keyword evidence="6" id="KW-0720">Serine protease</keyword>
<dbReference type="SUPFAM" id="SSF56563">
    <property type="entry name" value="Major capsid protein gp5"/>
    <property type="match status" value="1"/>
</dbReference>
<evidence type="ECO:0000256" key="2">
    <source>
        <dbReference type="ARBA" id="ARBA00007039"/>
    </source>
</evidence>
<keyword evidence="3" id="KW-0963">Cytoplasm</keyword>
<dbReference type="InterPro" id="IPR029045">
    <property type="entry name" value="ClpP/crotonase-like_dom_sf"/>
</dbReference>
<sequence length="725" mass="76565">MTRKRKRGEGDGWYRIANAAAGDGPVQILIYDEIGMWGVTASDFIRDLSAAGERAVEVHINSGGGDVFEAYAIYNALVARPGVTTVVDSLAASAASVIAMAGEQRLMARTSQMMIHDASAYSGGNAEEMQQMVERLQTVSGQIAGIYADTAGGQADYWRDLMRAETWFTPEQALEAGLITGVLSSTREQAPAAAVSPGPGIQAAATAAPDAATTAGAPATDGEEPNMPQDEGALTIEARRSRISDIAGRLQEIAGQFPAAVLPTDRQAEWDQLVAERRDHQAALDAVDARNAVLADMHAGRPQTHEAPQGGAPAAAQPQRPGAPAVHISRDIYDIAAIRQQARSAEELPALYRDNALRAIEAARFPGSNREDAQTNVERLLNTVPDDKHGELARRILATGSPGYKRVFGNALAAGNPGALGNHDGQILALGATGAGGEYAVPFELDPTVLLTSNGSVNPLRQIARVQPIVGKEYDLVTTAGVTVSRVAANTPATDGSPTLGQPTIKAERVQGFIPFNIEIEGDWTGLQASMMELLRDAKDIEEATAFTLGTGTSPDAGGVVTTLNVSSKVDGATGAILSITDPTNLENALPPRFRSNASYMGSKTIFNAYRQLLLAQAGAAGDPWNRPSQGQPAEFFGYPAHEASDMASTVAAGNKVLMLGDFKRGFIIVDKVGMNMELVPHLVQQATAGTGVGMPTGQRGYYAWWRNNSRVIIDNAFRLLTIHA</sequence>
<dbReference type="InterPro" id="IPR001907">
    <property type="entry name" value="ClpP"/>
</dbReference>
<dbReference type="Pfam" id="PF00574">
    <property type="entry name" value="CLP_protease"/>
    <property type="match status" value="1"/>
</dbReference>